<dbReference type="EMBL" id="LN999833">
    <property type="protein sequence ID" value="CUX96632.1"/>
    <property type="molecule type" value="Genomic_DNA"/>
</dbReference>
<evidence type="ECO:0000313" key="1">
    <source>
        <dbReference type="EMBL" id="CUX96632.1"/>
    </source>
</evidence>
<reference evidence="2" key="1">
    <citation type="submission" date="2016-01" db="EMBL/GenBank/DDBJ databases">
        <authorList>
            <person name="Husnik F."/>
        </authorList>
    </citation>
    <scope>NUCLEOTIDE SEQUENCE [LARGE SCALE GENOMIC DNA]</scope>
</reference>
<dbReference type="KEGG" id="den:MHIR_DE00338"/>
<sequence length="46" mass="5630">MHFYLKYAPMRTLYQIVQHLNHMAFFRSKLIAFSFRGIVPPEVHHR</sequence>
<dbReference type="AlphaFoldDB" id="A0A143WSC4"/>
<evidence type="ECO:0000313" key="2">
    <source>
        <dbReference type="Proteomes" id="UP000095322"/>
    </source>
</evidence>
<keyword evidence="2" id="KW-1185">Reference proteome</keyword>
<name>A0A143WSC4_9ENTR</name>
<gene>
    <name evidence="1" type="ORF">MHIR_DE00338</name>
</gene>
<dbReference type="Proteomes" id="UP000095322">
    <property type="component" value="Chromosome I"/>
</dbReference>
<proteinExistence type="predicted"/>
<protein>
    <submittedName>
        <fullName evidence="1">Uncharacterized protein</fullName>
    </submittedName>
</protein>
<accession>A0A143WSC4</accession>
<organism evidence="1 2">
    <name type="scientific">Candidatus Doolittlea endobia</name>
    <dbReference type="NCBI Taxonomy" id="1778262"/>
    <lineage>
        <taxon>Bacteria</taxon>
        <taxon>Pseudomonadati</taxon>
        <taxon>Pseudomonadota</taxon>
        <taxon>Gammaproteobacteria</taxon>
        <taxon>Enterobacterales</taxon>
        <taxon>Enterobacteriaceae</taxon>
        <taxon>Candidatus Doolittlea</taxon>
    </lineage>
</organism>